<protein>
    <submittedName>
        <fullName evidence="2">Putative acetyltransferase</fullName>
    </submittedName>
</protein>
<dbReference type="CDD" id="cd04301">
    <property type="entry name" value="NAT_SF"/>
    <property type="match status" value="1"/>
</dbReference>
<dbReference type="RefSeq" id="WP_057953690.1">
    <property type="nucleotide sequence ID" value="NZ_CP013118.1"/>
</dbReference>
<dbReference type="SUPFAM" id="SSF55729">
    <property type="entry name" value="Acyl-CoA N-acyltransferases (Nat)"/>
    <property type="match status" value="1"/>
</dbReference>
<dbReference type="EMBL" id="CP013118">
    <property type="protein sequence ID" value="ALO16306.1"/>
    <property type="molecule type" value="Genomic_DNA"/>
</dbReference>
<dbReference type="InterPro" id="IPR016181">
    <property type="entry name" value="Acyl_CoA_acyltransferase"/>
</dbReference>
<keyword evidence="2" id="KW-0808">Transferase</keyword>
<dbReference type="Gene3D" id="3.40.630.30">
    <property type="match status" value="1"/>
</dbReference>
<evidence type="ECO:0000259" key="1">
    <source>
        <dbReference type="PROSITE" id="PS51186"/>
    </source>
</evidence>
<dbReference type="GO" id="GO:0016747">
    <property type="term" value="F:acyltransferase activity, transferring groups other than amino-acyl groups"/>
    <property type="evidence" value="ECO:0007669"/>
    <property type="project" value="InterPro"/>
</dbReference>
<organism evidence="2 3">
    <name type="scientific">Salinivirga cyanobacteriivorans</name>
    <dbReference type="NCBI Taxonomy" id="1307839"/>
    <lineage>
        <taxon>Bacteria</taxon>
        <taxon>Pseudomonadati</taxon>
        <taxon>Bacteroidota</taxon>
        <taxon>Bacteroidia</taxon>
        <taxon>Bacteroidales</taxon>
        <taxon>Salinivirgaceae</taxon>
        <taxon>Salinivirga</taxon>
    </lineage>
</organism>
<evidence type="ECO:0000313" key="2">
    <source>
        <dbReference type="EMBL" id="ALO16306.1"/>
    </source>
</evidence>
<dbReference type="Pfam" id="PF00583">
    <property type="entry name" value="Acetyltransf_1"/>
    <property type="match status" value="1"/>
</dbReference>
<dbReference type="STRING" id="1307839.L21SP5_02683"/>
<dbReference type="KEGG" id="blq:L21SP5_02683"/>
<keyword evidence="3" id="KW-1185">Reference proteome</keyword>
<dbReference type="Proteomes" id="UP000064893">
    <property type="component" value="Chromosome"/>
</dbReference>
<reference evidence="2 3" key="1">
    <citation type="submission" date="2015-11" db="EMBL/GenBank/DDBJ databases">
        <title>Description and complete genome sequence of a novel strain predominating in hypersaline microbial mats and representing a new family of the Bacteriodetes phylum.</title>
        <authorList>
            <person name="Spring S."/>
            <person name="Bunk B."/>
            <person name="Sproer C."/>
            <person name="Klenk H.-P."/>
        </authorList>
    </citation>
    <scope>NUCLEOTIDE SEQUENCE [LARGE SCALE GENOMIC DNA]</scope>
    <source>
        <strain evidence="2 3">L21-Spi-D4</strain>
    </source>
</reference>
<dbReference type="OrthoDB" id="273614at2"/>
<accession>A0A0S2I200</accession>
<evidence type="ECO:0000313" key="3">
    <source>
        <dbReference type="Proteomes" id="UP000064893"/>
    </source>
</evidence>
<dbReference type="InterPro" id="IPR000182">
    <property type="entry name" value="GNAT_dom"/>
</dbReference>
<dbReference type="AlphaFoldDB" id="A0A0S2I200"/>
<sequence>MGENKLPDFSVVRLSGMQAIKEAKKLDDKAFEGHQKISKNELRSIADQGGLFGIVYKQKMVAEAQLLFRSTLFYNLEYESSAYCYGIAVDEKFRGKGLAHLLIARMEKEVRNNSLKALYLACRPENYASLKLWNSLEYKVCAYKDRYFGPDTIAHTRLLLYKNISEKNTRSNLHITSLPLKNDECDIDLRNNIANLLAKHGEIIIRIKSADKRLVYEIYKTQ</sequence>
<proteinExistence type="predicted"/>
<gene>
    <name evidence="2" type="ORF">L21SP5_02683</name>
</gene>
<dbReference type="PROSITE" id="PS51186">
    <property type="entry name" value="GNAT"/>
    <property type="match status" value="1"/>
</dbReference>
<feature type="domain" description="N-acetyltransferase" evidence="1">
    <location>
        <begin position="10"/>
        <end position="165"/>
    </location>
</feature>
<name>A0A0S2I200_9BACT</name>